<dbReference type="GO" id="GO:0003700">
    <property type="term" value="F:DNA-binding transcription factor activity"/>
    <property type="evidence" value="ECO:0007669"/>
    <property type="project" value="InterPro"/>
</dbReference>
<accession>A0A109K4N6</accession>
<dbReference type="PROSITE" id="PS01124">
    <property type="entry name" value="HTH_ARAC_FAMILY_2"/>
    <property type="match status" value="1"/>
</dbReference>
<dbReference type="Gene3D" id="1.10.10.60">
    <property type="entry name" value="Homeodomain-like"/>
    <property type="match status" value="2"/>
</dbReference>
<dbReference type="Pfam" id="PF12833">
    <property type="entry name" value="HTH_18"/>
    <property type="match status" value="1"/>
</dbReference>
<dbReference type="RefSeq" id="WP_066500064.1">
    <property type="nucleotide sequence ID" value="NZ_LNCU01000014.1"/>
</dbReference>
<comment type="caution">
    <text evidence="5">The sequence shown here is derived from an EMBL/GenBank/DDBJ whole genome shotgun (WGS) entry which is preliminary data.</text>
</comment>
<evidence type="ECO:0000313" key="5">
    <source>
        <dbReference type="EMBL" id="KWV60625.1"/>
    </source>
</evidence>
<evidence type="ECO:0000256" key="2">
    <source>
        <dbReference type="ARBA" id="ARBA00023125"/>
    </source>
</evidence>
<dbReference type="GO" id="GO:0043565">
    <property type="term" value="F:sequence-specific DNA binding"/>
    <property type="evidence" value="ECO:0007669"/>
    <property type="project" value="InterPro"/>
</dbReference>
<dbReference type="InterPro" id="IPR050204">
    <property type="entry name" value="AraC_XylS_family_regulators"/>
</dbReference>
<keyword evidence="1" id="KW-0805">Transcription regulation</keyword>
<keyword evidence="3" id="KW-0804">Transcription</keyword>
<sequence length="233" mass="25398">MRVSWNYRPYHRSVSIEMGRLETAYPVAQTAHFHPDVQIAAATCGWHAYATPLGEFRASPGDIVVLPAGLPHASHGSAASIVTHLYLPGDHPAARGIVMPQIIPRTRARSPDELLDAVGSVHRDARCDSRSAPMAALPEQVLDHDLDVGAMAARFGYSTDGFIRAFRRQFGMTPAAYRLADRLAKARALLKNADAVADVAYATCFADQSHFGRLFRRAYGATPAVYRSAFAPR</sequence>
<dbReference type="SMART" id="SM00342">
    <property type="entry name" value="HTH_ARAC"/>
    <property type="match status" value="1"/>
</dbReference>
<dbReference type="AlphaFoldDB" id="A0A109K4N6"/>
<dbReference type="InterPro" id="IPR009057">
    <property type="entry name" value="Homeodomain-like_sf"/>
</dbReference>
<dbReference type="SUPFAM" id="SSF46689">
    <property type="entry name" value="Homeodomain-like"/>
    <property type="match status" value="2"/>
</dbReference>
<dbReference type="InterPro" id="IPR011051">
    <property type="entry name" value="RmlC_Cupin_sf"/>
</dbReference>
<evidence type="ECO:0000256" key="1">
    <source>
        <dbReference type="ARBA" id="ARBA00023015"/>
    </source>
</evidence>
<dbReference type="Gene3D" id="2.60.120.10">
    <property type="entry name" value="Jelly Rolls"/>
    <property type="match status" value="1"/>
</dbReference>
<dbReference type="InterPro" id="IPR018060">
    <property type="entry name" value="HTH_AraC"/>
</dbReference>
<dbReference type="InterPro" id="IPR014710">
    <property type="entry name" value="RmlC-like_jellyroll"/>
</dbReference>
<reference evidence="5 6" key="1">
    <citation type="submission" date="2015-11" db="EMBL/GenBank/DDBJ databases">
        <title>Draft Genome Sequence of the Strain BR 10303 (Bradyrhizobium sp.) isolated from nodules of Centrolobium paraense.</title>
        <authorList>
            <person name="Zelli J.E."/>
            <person name="Simoes-Araujo J.L."/>
            <person name="Barauna A.C."/>
            <person name="Silva K."/>
        </authorList>
    </citation>
    <scope>NUCLEOTIDE SEQUENCE [LARGE SCALE GENOMIC DNA]</scope>
    <source>
        <strain evidence="5 6">BR 10303</strain>
    </source>
</reference>
<keyword evidence="2" id="KW-0238">DNA-binding</keyword>
<name>A0A109K4N6_9BRAD</name>
<evidence type="ECO:0000256" key="3">
    <source>
        <dbReference type="ARBA" id="ARBA00023163"/>
    </source>
</evidence>
<evidence type="ECO:0000259" key="4">
    <source>
        <dbReference type="PROSITE" id="PS01124"/>
    </source>
</evidence>
<keyword evidence="6" id="KW-1185">Reference proteome</keyword>
<dbReference type="InterPro" id="IPR020449">
    <property type="entry name" value="Tscrpt_reg_AraC-type_HTH"/>
</dbReference>
<organism evidence="5 6">
    <name type="scientific">Bradyrhizobium macuxiense</name>
    <dbReference type="NCBI Taxonomy" id="1755647"/>
    <lineage>
        <taxon>Bacteria</taxon>
        <taxon>Pseudomonadati</taxon>
        <taxon>Pseudomonadota</taxon>
        <taxon>Alphaproteobacteria</taxon>
        <taxon>Hyphomicrobiales</taxon>
        <taxon>Nitrobacteraceae</taxon>
        <taxon>Bradyrhizobium</taxon>
    </lineage>
</organism>
<evidence type="ECO:0000313" key="6">
    <source>
        <dbReference type="Proteomes" id="UP000057737"/>
    </source>
</evidence>
<protein>
    <recommendedName>
        <fullName evidence="4">HTH araC/xylS-type domain-containing protein</fullName>
    </recommendedName>
</protein>
<feature type="domain" description="HTH araC/xylS-type" evidence="4">
    <location>
        <begin position="132"/>
        <end position="229"/>
    </location>
</feature>
<dbReference type="PRINTS" id="PR00032">
    <property type="entry name" value="HTHARAC"/>
</dbReference>
<dbReference type="SUPFAM" id="SSF51182">
    <property type="entry name" value="RmlC-like cupins"/>
    <property type="match status" value="1"/>
</dbReference>
<dbReference type="EMBL" id="LNCU01000014">
    <property type="protein sequence ID" value="KWV60625.1"/>
    <property type="molecule type" value="Genomic_DNA"/>
</dbReference>
<dbReference type="Proteomes" id="UP000057737">
    <property type="component" value="Unassembled WGS sequence"/>
</dbReference>
<gene>
    <name evidence="5" type="ORF">AS156_28370</name>
</gene>
<proteinExistence type="predicted"/>
<dbReference type="PANTHER" id="PTHR46796">
    <property type="entry name" value="HTH-TYPE TRANSCRIPTIONAL ACTIVATOR RHAS-RELATED"/>
    <property type="match status" value="1"/>
</dbReference>